<accession>A0A3S4SPX4</accession>
<dbReference type="STRING" id="1791.GCA_001049355_03734"/>
<organism evidence="2 3">
    <name type="scientific">Mycolicibacterium aurum</name>
    <name type="common">Mycobacterium aurum</name>
    <dbReference type="NCBI Taxonomy" id="1791"/>
    <lineage>
        <taxon>Bacteria</taxon>
        <taxon>Bacillati</taxon>
        <taxon>Actinomycetota</taxon>
        <taxon>Actinomycetes</taxon>
        <taxon>Mycobacteriales</taxon>
        <taxon>Mycobacteriaceae</taxon>
        <taxon>Mycolicibacterium</taxon>
    </lineage>
</organism>
<proteinExistence type="predicted"/>
<feature type="transmembrane region" description="Helical" evidence="1">
    <location>
        <begin position="119"/>
        <end position="139"/>
    </location>
</feature>
<sequence>MKPVSAVAVVTVMFGGVGMFSTLWALQLLDQGRYPSMFVAIGFAVFAFGVLAQRVIVAMGKVSPRVEYNDGGTLLRPDPKVSTVTLVGTLAAFAALLLYGICASSGIAELPGLAGDQRWLGLASIAAAILGLPSLWRIATQGGVGYLRLTTKGFEVGDAWSRGECGWDELSDVADRPRHKPWLLFEGSTYVTTSDGRTRTLASDWYTPGGRAVRKLVRFYWKCPECRDELADGRAARRLADPW</sequence>
<name>A0A3S4SPX4_MYCAU</name>
<evidence type="ECO:0000313" key="3">
    <source>
        <dbReference type="Proteomes" id="UP000279306"/>
    </source>
</evidence>
<keyword evidence="1" id="KW-0812">Transmembrane</keyword>
<feature type="transmembrane region" description="Helical" evidence="1">
    <location>
        <begin position="7"/>
        <end position="26"/>
    </location>
</feature>
<gene>
    <name evidence="2" type="ORF">NCTC10437_04885</name>
</gene>
<keyword evidence="1" id="KW-0472">Membrane</keyword>
<dbReference type="Proteomes" id="UP000279306">
    <property type="component" value="Chromosome"/>
</dbReference>
<evidence type="ECO:0000256" key="1">
    <source>
        <dbReference type="SAM" id="Phobius"/>
    </source>
</evidence>
<dbReference type="AlphaFoldDB" id="A0A3S4SPX4"/>
<feature type="transmembrane region" description="Helical" evidence="1">
    <location>
        <begin position="38"/>
        <end position="60"/>
    </location>
</feature>
<dbReference type="EMBL" id="LR134356">
    <property type="protein sequence ID" value="VEG57864.1"/>
    <property type="molecule type" value="Genomic_DNA"/>
</dbReference>
<feature type="transmembrane region" description="Helical" evidence="1">
    <location>
        <begin position="81"/>
        <end position="107"/>
    </location>
</feature>
<keyword evidence="1" id="KW-1133">Transmembrane helix</keyword>
<reference evidence="2 3" key="1">
    <citation type="submission" date="2018-12" db="EMBL/GenBank/DDBJ databases">
        <authorList>
            <consortium name="Pathogen Informatics"/>
        </authorList>
    </citation>
    <scope>NUCLEOTIDE SEQUENCE [LARGE SCALE GENOMIC DNA]</scope>
    <source>
        <strain evidence="2 3">NCTC10437</strain>
    </source>
</reference>
<evidence type="ECO:0000313" key="2">
    <source>
        <dbReference type="EMBL" id="VEG57864.1"/>
    </source>
</evidence>
<protein>
    <recommendedName>
        <fullName evidence="4">Transmembrane protein</fullName>
    </recommendedName>
</protein>
<keyword evidence="3" id="KW-1185">Reference proteome</keyword>
<evidence type="ECO:0008006" key="4">
    <source>
        <dbReference type="Google" id="ProtNLM"/>
    </source>
</evidence>
<dbReference type="KEGG" id="mauu:NCTC10437_04885"/>